<feature type="repeat" description="ANK" evidence="9">
    <location>
        <begin position="1111"/>
        <end position="1143"/>
    </location>
</feature>
<accession>A0A7N5ZPN5</accession>
<keyword evidence="4" id="KW-0677">Repeat</keyword>
<feature type="compositionally biased region" description="Polar residues" evidence="12">
    <location>
        <begin position="1833"/>
        <end position="1867"/>
    </location>
</feature>
<keyword evidence="8 11" id="KW-0175">Coiled coil</keyword>
<evidence type="ECO:0000313" key="15">
    <source>
        <dbReference type="Proteomes" id="UP000265040"/>
    </source>
</evidence>
<evidence type="ECO:0000256" key="6">
    <source>
        <dbReference type="ARBA" id="ARBA00022990"/>
    </source>
</evidence>
<feature type="compositionally biased region" description="Low complexity" evidence="12">
    <location>
        <begin position="2097"/>
        <end position="2117"/>
    </location>
</feature>
<feature type="compositionally biased region" description="Acidic residues" evidence="12">
    <location>
        <begin position="1"/>
        <end position="11"/>
    </location>
</feature>
<proteinExistence type="predicted"/>
<feature type="repeat" description="ANK" evidence="9">
    <location>
        <begin position="505"/>
        <end position="537"/>
    </location>
</feature>
<feature type="compositionally biased region" description="Low complexity" evidence="12">
    <location>
        <begin position="1464"/>
        <end position="1482"/>
    </location>
</feature>
<name>A0A7N5ZPN5_ANATE</name>
<dbReference type="FunFam" id="1.25.40.20:FF:000014">
    <property type="entry name" value="ankyrin repeat domain-containing protein 17 isoform X2"/>
    <property type="match status" value="1"/>
</dbReference>
<dbReference type="PROSITE" id="PS50084">
    <property type="entry name" value="KH_TYPE_1"/>
    <property type="match status" value="1"/>
</dbReference>
<dbReference type="FunFam" id="1.25.40.20:FF:000012">
    <property type="entry name" value="ankyrin repeat domain-containing protein 17 isoform X1"/>
    <property type="match status" value="1"/>
</dbReference>
<dbReference type="FunFam" id="1.25.40.20:FF:000055">
    <property type="entry name" value="ankyrin repeat domain-containing protein 17 isoform X2"/>
    <property type="match status" value="1"/>
</dbReference>
<feature type="repeat" description="ANK" evidence="9">
    <location>
        <begin position="1281"/>
        <end position="1313"/>
    </location>
</feature>
<keyword evidence="2" id="KW-0963">Cytoplasm</keyword>
<dbReference type="GO" id="GO:0045087">
    <property type="term" value="P:innate immune response"/>
    <property type="evidence" value="ECO:0007669"/>
    <property type="project" value="TreeGrafter"/>
</dbReference>
<feature type="repeat" description="ANK" evidence="9">
    <location>
        <begin position="1146"/>
        <end position="1178"/>
    </location>
</feature>
<dbReference type="SUPFAM" id="SSF54791">
    <property type="entry name" value="Eukaryotic type KH-domain (KH-domain type I)"/>
    <property type="match status" value="1"/>
</dbReference>
<organism evidence="14 15">
    <name type="scientific">Anabas testudineus</name>
    <name type="common">Climbing perch</name>
    <name type="synonym">Anthias testudineus</name>
    <dbReference type="NCBI Taxonomy" id="64144"/>
    <lineage>
        <taxon>Eukaryota</taxon>
        <taxon>Metazoa</taxon>
        <taxon>Chordata</taxon>
        <taxon>Craniata</taxon>
        <taxon>Vertebrata</taxon>
        <taxon>Euteleostomi</taxon>
        <taxon>Actinopterygii</taxon>
        <taxon>Neopterygii</taxon>
        <taxon>Teleostei</taxon>
        <taxon>Neoteleostei</taxon>
        <taxon>Acanthomorphata</taxon>
        <taxon>Anabantaria</taxon>
        <taxon>Anabantiformes</taxon>
        <taxon>Anabantoidei</taxon>
        <taxon>Anabantidae</taxon>
        <taxon>Anabas</taxon>
    </lineage>
</organism>
<feature type="repeat" description="ANK" evidence="9">
    <location>
        <begin position="375"/>
        <end position="407"/>
    </location>
</feature>
<evidence type="ECO:0000256" key="4">
    <source>
        <dbReference type="ARBA" id="ARBA00022737"/>
    </source>
</evidence>
<dbReference type="PROSITE" id="PS50088">
    <property type="entry name" value="ANK_REPEAT"/>
    <property type="match status" value="20"/>
</dbReference>
<dbReference type="InterPro" id="IPR047374">
    <property type="entry name" value="KH-I_ANKHD1"/>
</dbReference>
<dbReference type="GO" id="GO:0005634">
    <property type="term" value="C:nucleus"/>
    <property type="evidence" value="ECO:0007669"/>
    <property type="project" value="UniProtKB-ARBA"/>
</dbReference>
<reference evidence="14" key="1">
    <citation type="submission" date="2021-04" db="EMBL/GenBank/DDBJ databases">
        <authorList>
            <consortium name="Wellcome Sanger Institute Data Sharing"/>
        </authorList>
    </citation>
    <scope>NUCLEOTIDE SEQUENCE [LARGE SCALE GENOMIC DNA]</scope>
</reference>
<feature type="repeat" description="ANK" evidence="9">
    <location>
        <begin position="605"/>
        <end position="637"/>
    </location>
</feature>
<dbReference type="PANTHER" id="PTHR23206">
    <property type="entry name" value="MASK PROTEIN"/>
    <property type="match status" value="1"/>
</dbReference>
<reference evidence="14" key="3">
    <citation type="submission" date="2025-09" db="UniProtKB">
        <authorList>
            <consortium name="Ensembl"/>
        </authorList>
    </citation>
    <scope>IDENTIFICATION</scope>
</reference>
<feature type="repeat" description="ANK" evidence="9">
    <location>
        <begin position="242"/>
        <end position="274"/>
    </location>
</feature>
<evidence type="ECO:0000256" key="12">
    <source>
        <dbReference type="SAM" id="MobiDB-lite"/>
    </source>
</evidence>
<feature type="repeat" description="ANK" evidence="9">
    <location>
        <begin position="308"/>
        <end position="340"/>
    </location>
</feature>
<feature type="region of interest" description="Disordered" evidence="12">
    <location>
        <begin position="2270"/>
        <end position="2328"/>
    </location>
</feature>
<evidence type="ECO:0000256" key="3">
    <source>
        <dbReference type="ARBA" id="ARBA00022553"/>
    </source>
</evidence>
<dbReference type="PANTHER" id="PTHR23206:SF8">
    <property type="entry name" value="ANKYRIN REPEAT AND KH DOMAIN-CONTAINING 1"/>
    <property type="match status" value="1"/>
</dbReference>
<feature type="repeat" description="ANK" evidence="9">
    <location>
        <begin position="342"/>
        <end position="374"/>
    </location>
</feature>
<evidence type="ECO:0000256" key="2">
    <source>
        <dbReference type="ARBA" id="ARBA00022490"/>
    </source>
</evidence>
<feature type="compositionally biased region" description="Pro residues" evidence="12">
    <location>
        <begin position="1893"/>
        <end position="1906"/>
    </location>
</feature>
<dbReference type="SUPFAM" id="SSF48403">
    <property type="entry name" value="Ankyrin repeat"/>
    <property type="match status" value="3"/>
</dbReference>
<feature type="compositionally biased region" description="Polar residues" evidence="12">
    <location>
        <begin position="1972"/>
        <end position="1982"/>
    </location>
</feature>
<feature type="compositionally biased region" description="Basic and acidic residues" evidence="12">
    <location>
        <begin position="1421"/>
        <end position="1449"/>
    </location>
</feature>
<feature type="repeat" description="ANK" evidence="9">
    <location>
        <begin position="1248"/>
        <end position="1280"/>
    </location>
</feature>
<feature type="repeat" description="ANK" evidence="9">
    <location>
        <begin position="1011"/>
        <end position="1043"/>
    </location>
</feature>
<feature type="region of interest" description="Disordered" evidence="12">
    <location>
        <begin position="1826"/>
        <end position="1994"/>
    </location>
</feature>
<feature type="repeat" description="ANK" evidence="9">
    <location>
        <begin position="1078"/>
        <end position="1110"/>
    </location>
</feature>
<keyword evidence="7 9" id="KW-0040">ANK repeat</keyword>
<feature type="compositionally biased region" description="Low complexity" evidence="12">
    <location>
        <begin position="2027"/>
        <end position="2037"/>
    </location>
</feature>
<dbReference type="SMART" id="SM00248">
    <property type="entry name" value="ANK"/>
    <property type="match status" value="25"/>
</dbReference>
<dbReference type="FunFam" id="1.25.40.20:FF:000114">
    <property type="entry name" value="ankyrin repeat and KH domain-containing protein 1 isoform X2"/>
    <property type="match status" value="1"/>
</dbReference>
<feature type="compositionally biased region" description="Basic residues" evidence="12">
    <location>
        <begin position="1410"/>
        <end position="1420"/>
    </location>
</feature>
<feature type="region of interest" description="Disordered" evidence="12">
    <location>
        <begin position="2014"/>
        <end position="2117"/>
    </location>
</feature>
<feature type="region of interest" description="Disordered" evidence="12">
    <location>
        <begin position="1730"/>
        <end position="1757"/>
    </location>
</feature>
<feature type="repeat" description="ANK" evidence="9">
    <location>
        <begin position="1213"/>
        <end position="1245"/>
    </location>
</feature>
<dbReference type="GeneTree" id="ENSGT00940000153768"/>
<dbReference type="FunFam" id="3.30.1370.10:FF:000029">
    <property type="entry name" value="ankyrin repeat and KH domain-containing protein 1 isoform X2"/>
    <property type="match status" value="1"/>
</dbReference>
<protein>
    <recommendedName>
        <fullName evidence="13">K Homology domain-containing protein</fullName>
    </recommendedName>
</protein>
<feature type="repeat" description="ANK" evidence="9">
    <location>
        <begin position="1044"/>
        <end position="1076"/>
    </location>
</feature>
<evidence type="ECO:0000313" key="14">
    <source>
        <dbReference type="Ensembl" id="ENSATEP00000036679.1"/>
    </source>
</evidence>
<dbReference type="Pfam" id="PF00023">
    <property type="entry name" value="Ank"/>
    <property type="match status" value="3"/>
</dbReference>
<keyword evidence="5 10" id="KW-0694">RNA-binding</keyword>
<dbReference type="GO" id="GO:0005737">
    <property type="term" value="C:cytoplasm"/>
    <property type="evidence" value="ECO:0007669"/>
    <property type="project" value="UniProtKB-SubCell"/>
</dbReference>
<dbReference type="SMART" id="SM00322">
    <property type="entry name" value="KH"/>
    <property type="match status" value="1"/>
</dbReference>
<dbReference type="PROSITE" id="PS50297">
    <property type="entry name" value="ANK_REP_REGION"/>
    <property type="match status" value="20"/>
</dbReference>
<feature type="compositionally biased region" description="Basic and acidic residues" evidence="12">
    <location>
        <begin position="1525"/>
        <end position="1536"/>
    </location>
</feature>
<feature type="repeat" description="ANK" evidence="9">
    <location>
        <begin position="1180"/>
        <end position="1212"/>
    </location>
</feature>
<feature type="compositionally biased region" description="Low complexity" evidence="12">
    <location>
        <begin position="1737"/>
        <end position="1756"/>
    </location>
</feature>
<feature type="region of interest" description="Disordered" evidence="12">
    <location>
        <begin position="701"/>
        <end position="728"/>
    </location>
</feature>
<reference evidence="14" key="2">
    <citation type="submission" date="2025-08" db="UniProtKB">
        <authorList>
            <consortium name="Ensembl"/>
        </authorList>
    </citation>
    <scope>IDENTIFICATION</scope>
</reference>
<dbReference type="Gene3D" id="3.30.1370.10">
    <property type="entry name" value="K Homology domain, type 1"/>
    <property type="match status" value="1"/>
</dbReference>
<feature type="region of interest" description="Disordered" evidence="12">
    <location>
        <begin position="1399"/>
        <end position="1638"/>
    </location>
</feature>
<feature type="repeat" description="ANK" evidence="9">
    <location>
        <begin position="441"/>
        <end position="473"/>
    </location>
</feature>
<evidence type="ECO:0000256" key="5">
    <source>
        <dbReference type="ARBA" id="ARBA00022884"/>
    </source>
</evidence>
<keyword evidence="15" id="KW-1185">Reference proteome</keyword>
<dbReference type="Pfam" id="PF00013">
    <property type="entry name" value="KH_1"/>
    <property type="match status" value="1"/>
</dbReference>
<dbReference type="GO" id="GO:0003723">
    <property type="term" value="F:RNA binding"/>
    <property type="evidence" value="ECO:0007669"/>
    <property type="project" value="UniProtKB-UniRule"/>
</dbReference>
<dbReference type="CDD" id="cd22503">
    <property type="entry name" value="KH-I_ANKHD1"/>
    <property type="match status" value="1"/>
</dbReference>
<feature type="coiled-coil region" evidence="11">
    <location>
        <begin position="741"/>
        <end position="813"/>
    </location>
</feature>
<feature type="repeat" description="ANK" evidence="9">
    <location>
        <begin position="538"/>
        <end position="570"/>
    </location>
</feature>
<evidence type="ECO:0000256" key="9">
    <source>
        <dbReference type="PROSITE-ProRule" id="PRU00023"/>
    </source>
</evidence>
<feature type="repeat" description="ANK" evidence="9">
    <location>
        <begin position="571"/>
        <end position="603"/>
    </location>
</feature>
<dbReference type="InterPro" id="IPR004087">
    <property type="entry name" value="KH_dom"/>
</dbReference>
<feature type="region of interest" description="Disordered" evidence="12">
    <location>
        <begin position="824"/>
        <end position="902"/>
    </location>
</feature>
<dbReference type="Gene3D" id="1.25.40.20">
    <property type="entry name" value="Ankyrin repeat-containing domain"/>
    <property type="match status" value="8"/>
</dbReference>
<feature type="domain" description="K Homology" evidence="13">
    <location>
        <begin position="1645"/>
        <end position="1715"/>
    </location>
</feature>
<evidence type="ECO:0000259" key="13">
    <source>
        <dbReference type="SMART" id="SM00322"/>
    </source>
</evidence>
<evidence type="ECO:0000256" key="7">
    <source>
        <dbReference type="ARBA" id="ARBA00023043"/>
    </source>
</evidence>
<feature type="compositionally biased region" description="Polar residues" evidence="12">
    <location>
        <begin position="1620"/>
        <end position="1632"/>
    </location>
</feature>
<evidence type="ECO:0000256" key="1">
    <source>
        <dbReference type="ARBA" id="ARBA00004496"/>
    </source>
</evidence>
<sequence>MLTDGFEDEIDSVTPRSPVAGMGVGATPGGVGLGGIGIGVGGPAAERLDFKLAAAAVLSSGPGSGSDEDEVSEVESFILDQEDLDNPIMKTASELLLSSATDGVDLRTVDPETQARLEALLEAAGIGKLSTADGKAFADPEVLRRLTSSVSCALDEAAAALTRMRAENTLNAGQADNRSLAEACSDGDVNAVRKLLDEGRSVNEHTEEGESLLCLACSAGYYELAQVLLAMHANVEDRGIKGDITPLMAAASGGYVDIVKLLLVHGADVNAQSSTGNTALTYACAGGFVDVVKVLLKEGANIEDHNENGHTPLMEAASAGHVEVARVLLEYGAGINTHSNEFKESALTLACYKGHLDMVRFLLEAGADQEHKTDEMHTALMEACMDGHVEVARLLLDSGAQVNMPADSFESPLTLAACGGHVELAALLIERGANLEEVNDEGYTPLMEAAREGHEEMVALLLAQGANINAQTEETQETALTLACCGGFLEVADFLIKAGADIELGCSTPLMEAAQEGHLELVKYLLAAGANVHATTATGDTALTYACENGHTDVADVLLQAGANLEHESEGGRTPLMKAARAGHLCTVQFLISKGANVNRATANNDHTVVSLACAGGHLTVVELLLAHGADPTHRLKDGSTMLIEAAKGGHTNVVSYLLDYPNNILSVPAPDLSQLTPPSQDASQVPRVPFQALAMVVPPQEPDRQRQAALQPGVPSSIGRGPEAEPLPPFHLCQPLECIVEETEGKLNELGQRISAIEKAQLQSLELIQGEPLTKDKIEELKKSREEQVQKKKKILKELQKVERQLQLKTQQQFTKEYMEAKGLKEEQEAGQSQGPDGEEDDYPKLPQVGTLFCRDGPQQPPLPPSPQAQPQPPPPPLQAAFVPIQPLPDYSPAEYPGSTSPELQRVLVGQQMLGQQQQAHGQPLPGLGPGMIPQQAPDGLMVATPAQTLTDTLDDIMAAVSSRVPMLNTTTSPTPLSQPPTQTPANIASPPSVLPLYPSVDIDAHTESNHDTALTLACAGGHEELVSVLIARGANIEHRDKKGFTPLILAATAGHVGVVEVLLDKGGDIEAQSERTKDTPLSLACSGGRQEVVELLLLRGANKEHRNVSDYTPLSLAASGGYVNIIKILLNAGAEINSRTGSKLGISPLMLAAMNGHVPAVKLLLDMGSDINAQIETNRNTALTLACFQGRAEVVSLLLDRKANVEHRAKTGLTPLMEAASGGYAEVGRVLLDKGADVNAPPVPSSRDTALTIAADKGHYKFCELLINRGAHIDVRNKKGNTPLWLAANGGHFDVVQLLVHASADVDAADNRKITPLMAAFRKGHVKVVQYLVKEVNQFPSDIECMRYIATIADKELLKKCHQCMETIVKAKDQQAAEANKNASILLKELDLEKSREESKKQALAAKREKRKEKRKKKKEEQKRKLEEEEGQKTKEESSDMQEQKEDSAEETEVPIEPPSATTTTTIGISATSTTFTTAFGKKRASVATTPSTNRKNKKNKTKDSSPNEPIILQDPQVALAQHKADKNKIHGEPRGGGGGVTGGNSDSDPLDSTDCASESSSSGGKSQECSCPAQRRDTVLSHKLRESWTTRSQAPDMSDSTSNSLPSPFKTMALPVTSPNSKLSLTSPKRGQKREEGWKEVVRRSKKLSVPASVVSRIMGRGGCNITAIQDVTGAHIDVDKQKDKNGERMITIRGGTESTRYAVQLINALIQDPAKELEDLIPRNHIRAPGSKTTSASFPSTTGATSSSTTGPKALSSLVTSAGGLSSNVRQPFPVSLPLAYAHPQLALLAAQTMHQIRHPRLPMAQFGGTFSPAASTWGPFPVRPVSPGSANSSPKHNGGTNSNGSQARPNSTHSEHSNTASSGAPVSTTNATTTSAPNTSTAAASPHTPNPTPYNPQPSIPTPSSVRKQLFGPDPKPAGVAPVSVAATATGGSNAVRGTGSPAHHSSTTTTANAPQQPAGPNSQPSIQPTKTESSAVATPGKDKPSLPLENQPVAVSESINSVGFTAPAMALPPKQEPRQQLPLAPSSAPSTEAPPPLLNPQPSSHLPSAPPTVLSHNVAHPNNTVPHFSAPAPRVSHRMQPSGHFYSLPEQQHQQQQQQTQQQHLPLQAQAQAQAQGSLQVSANLGMMNGSQMQHVASTGKPQQIPPHFGPAGLFNFSSIFDNNSQVGNSQVWGACHLPARSPPEQSYSAPPTYMSMGQIENMMPPPPPDSSKAPGYRSASQRMVNSPIGMDMGNSGAALTSYATSISGSPVYLHGHTAVGTPSFSRQHFSPHPWSASTSGESPVPPPSTVSSSPLSTSAVAPPPQPKPDSSSQQDRKVPPPIGTERLARIRQTGSVNPPLLTTSYTASVGQGGIWSFGVGSASEAMSGWSQPLMGSHMMHPQLQAEQSAFSQHQPMEQDDTGIANPGMPMSMYGGTMLPPHPPMAEGPGGPMYNGLHAGDPAWSPIIKVVPNNADNSDTQQQVWPGTWAPHVGNVHLNHVN</sequence>
<dbReference type="PRINTS" id="PR01415">
    <property type="entry name" value="ANKYRIN"/>
</dbReference>
<keyword evidence="6" id="KW-0007">Acetylation</keyword>
<dbReference type="InterPro" id="IPR002110">
    <property type="entry name" value="Ankyrin_rpt"/>
</dbReference>
<feature type="compositionally biased region" description="Low complexity" evidence="12">
    <location>
        <begin position="1869"/>
        <end position="1892"/>
    </location>
</feature>
<dbReference type="InterPro" id="IPR051631">
    <property type="entry name" value="Ankyrin-KH/SAM_domain"/>
</dbReference>
<dbReference type="FunFam" id="1.25.40.20:FF:000156">
    <property type="entry name" value="ankyrin repeat and KH domain-containing protein 1-like isoform X6"/>
    <property type="match status" value="1"/>
</dbReference>
<feature type="compositionally biased region" description="Low complexity" evidence="12">
    <location>
        <begin position="1560"/>
        <end position="1574"/>
    </location>
</feature>
<dbReference type="InterPro" id="IPR004088">
    <property type="entry name" value="KH_dom_type_1"/>
</dbReference>
<dbReference type="FunFam" id="1.25.40.20:FF:000046">
    <property type="entry name" value="Ankyrin repeat and KH domain-containing protein 1"/>
    <property type="match status" value="1"/>
</dbReference>
<feature type="compositionally biased region" description="Polar residues" evidence="12">
    <location>
        <begin position="2393"/>
        <end position="2402"/>
    </location>
</feature>
<evidence type="ECO:0000256" key="8">
    <source>
        <dbReference type="ARBA" id="ARBA00023054"/>
    </source>
</evidence>
<comment type="subcellular location">
    <subcellularLocation>
        <location evidence="1">Cytoplasm</location>
    </subcellularLocation>
</comment>
<feature type="region of interest" description="Disordered" evidence="12">
    <location>
        <begin position="2393"/>
        <end position="2415"/>
    </location>
</feature>
<evidence type="ECO:0000256" key="11">
    <source>
        <dbReference type="SAM" id="Coils"/>
    </source>
</evidence>
<feature type="region of interest" description="Disordered" evidence="12">
    <location>
        <begin position="1"/>
        <end position="23"/>
    </location>
</feature>
<dbReference type="Proteomes" id="UP000265040">
    <property type="component" value="Chromosome 10"/>
</dbReference>
<dbReference type="InterPro" id="IPR036612">
    <property type="entry name" value="KH_dom_type_1_sf"/>
</dbReference>
<feature type="compositionally biased region" description="Pro residues" evidence="12">
    <location>
        <begin position="860"/>
        <end position="879"/>
    </location>
</feature>
<feature type="compositionally biased region" description="Basic and acidic residues" evidence="12">
    <location>
        <begin position="1577"/>
        <end position="1591"/>
    </location>
</feature>
<feature type="repeat" description="ANK" evidence="9">
    <location>
        <begin position="275"/>
        <end position="307"/>
    </location>
</feature>
<dbReference type="FunFam" id="1.25.40.20:FF:000068">
    <property type="entry name" value="ankyrin repeat domain-containing protein 17 isoform X5"/>
    <property type="match status" value="1"/>
</dbReference>
<feature type="compositionally biased region" description="Low complexity" evidence="12">
    <location>
        <begin position="1943"/>
        <end position="1971"/>
    </location>
</feature>
<keyword evidence="3" id="KW-0597">Phosphoprotein</keyword>
<feature type="compositionally biased region" description="Polar residues" evidence="12">
    <location>
        <begin position="1592"/>
        <end position="1609"/>
    </location>
</feature>
<dbReference type="Ensembl" id="ENSATET00000060390.2">
    <property type="protein sequence ID" value="ENSATEP00000036679.1"/>
    <property type="gene ID" value="ENSATEG00000002842.3"/>
</dbReference>
<feature type="repeat" description="ANK" evidence="9">
    <location>
        <begin position="408"/>
        <end position="440"/>
    </location>
</feature>
<dbReference type="Pfam" id="PF12796">
    <property type="entry name" value="Ank_2"/>
    <property type="match status" value="8"/>
</dbReference>
<feature type="compositionally biased region" description="Low complexity" evidence="12">
    <location>
        <begin position="2296"/>
        <end position="2307"/>
    </location>
</feature>
<dbReference type="InterPro" id="IPR036770">
    <property type="entry name" value="Ankyrin_rpt-contain_sf"/>
</dbReference>
<evidence type="ECO:0000256" key="10">
    <source>
        <dbReference type="PROSITE-ProRule" id="PRU00117"/>
    </source>
</evidence>